<feature type="compositionally biased region" description="Polar residues" evidence="1">
    <location>
        <begin position="136"/>
        <end position="152"/>
    </location>
</feature>
<dbReference type="Proteomes" id="UP001178508">
    <property type="component" value="Chromosome 24"/>
</dbReference>
<dbReference type="AlphaFoldDB" id="A0AAV1HQJ5"/>
<organism evidence="2 3">
    <name type="scientific">Xyrichtys novacula</name>
    <name type="common">Pearly razorfish</name>
    <name type="synonym">Hemipteronotus novacula</name>
    <dbReference type="NCBI Taxonomy" id="13765"/>
    <lineage>
        <taxon>Eukaryota</taxon>
        <taxon>Metazoa</taxon>
        <taxon>Chordata</taxon>
        <taxon>Craniata</taxon>
        <taxon>Vertebrata</taxon>
        <taxon>Euteleostomi</taxon>
        <taxon>Actinopterygii</taxon>
        <taxon>Neopterygii</taxon>
        <taxon>Teleostei</taxon>
        <taxon>Neoteleostei</taxon>
        <taxon>Acanthomorphata</taxon>
        <taxon>Eupercaria</taxon>
        <taxon>Labriformes</taxon>
        <taxon>Labridae</taxon>
        <taxon>Xyrichtys</taxon>
    </lineage>
</organism>
<keyword evidence="2" id="KW-0436">Ligase</keyword>
<dbReference type="GO" id="GO:0016874">
    <property type="term" value="F:ligase activity"/>
    <property type="evidence" value="ECO:0007669"/>
    <property type="project" value="UniProtKB-KW"/>
</dbReference>
<protein>
    <submittedName>
        <fullName evidence="2">E3 SUMO-protein ligase ZBED1-like</fullName>
    </submittedName>
</protein>
<evidence type="ECO:0000256" key="1">
    <source>
        <dbReference type="SAM" id="MobiDB-lite"/>
    </source>
</evidence>
<name>A0AAV1HQJ5_XYRNO</name>
<dbReference type="SUPFAM" id="SSF53098">
    <property type="entry name" value="Ribonuclease H-like"/>
    <property type="match status" value="1"/>
</dbReference>
<sequence length="191" mass="21094">MPSHTISALEDISQVLGPLHKFTDALSGEKRVTISTLKPVMDHITREILKDSDEDSVLTSQIKQAIKDDLNDRYSVDQLQLIDLCCFIDPRFRATFSANVEETKRICIKEALKFIPPTAAPPEHAPREAPLEMAGPSSSERQATEANMNTHTGILKHITARRAATLHREDSPASGASQSPEQKLVTARLTD</sequence>
<feature type="region of interest" description="Disordered" evidence="1">
    <location>
        <begin position="117"/>
        <end position="191"/>
    </location>
</feature>
<evidence type="ECO:0000313" key="2">
    <source>
        <dbReference type="EMBL" id="CAJ1087316.1"/>
    </source>
</evidence>
<proteinExistence type="predicted"/>
<dbReference type="InterPro" id="IPR012337">
    <property type="entry name" value="RNaseH-like_sf"/>
</dbReference>
<keyword evidence="3" id="KW-1185">Reference proteome</keyword>
<evidence type="ECO:0000313" key="3">
    <source>
        <dbReference type="Proteomes" id="UP001178508"/>
    </source>
</evidence>
<gene>
    <name evidence="2" type="ORF">XNOV1_A011689</name>
</gene>
<dbReference type="EMBL" id="OY660887">
    <property type="protein sequence ID" value="CAJ1087316.1"/>
    <property type="molecule type" value="Genomic_DNA"/>
</dbReference>
<accession>A0AAV1HQJ5</accession>
<reference evidence="2" key="1">
    <citation type="submission" date="2023-08" db="EMBL/GenBank/DDBJ databases">
        <authorList>
            <person name="Alioto T."/>
            <person name="Alioto T."/>
            <person name="Gomez Garrido J."/>
        </authorList>
    </citation>
    <scope>NUCLEOTIDE SEQUENCE</scope>
</reference>